<dbReference type="InterPro" id="IPR045058">
    <property type="entry name" value="GIMA/IAN/Toc"/>
</dbReference>
<feature type="domain" description="AIG1-type G" evidence="17">
    <location>
        <begin position="431"/>
        <end position="631"/>
    </location>
</feature>
<evidence type="ECO:0000259" key="17">
    <source>
        <dbReference type="PROSITE" id="PS51720"/>
    </source>
</evidence>
<dbReference type="eggNOG" id="ENOG502RB0C">
    <property type="taxonomic scope" value="Eukaryota"/>
</dbReference>
<feature type="coiled-coil region" evidence="16">
    <location>
        <begin position="751"/>
        <end position="778"/>
    </location>
</feature>
<reference evidence="18" key="3">
    <citation type="submission" date="2025-08" db="UniProtKB">
        <authorList>
            <consortium name="Ensembl"/>
        </authorList>
    </citation>
    <scope>IDENTIFICATION</scope>
</reference>
<evidence type="ECO:0000256" key="12">
    <source>
        <dbReference type="ARBA" id="ARBA00023134"/>
    </source>
</evidence>
<evidence type="ECO:0000256" key="2">
    <source>
        <dbReference type="ARBA" id="ARBA00004240"/>
    </source>
</evidence>
<evidence type="ECO:0000256" key="16">
    <source>
        <dbReference type="SAM" id="Coils"/>
    </source>
</evidence>
<dbReference type="GO" id="GO:0005794">
    <property type="term" value="C:Golgi apparatus"/>
    <property type="evidence" value="ECO:0007669"/>
    <property type="project" value="UniProtKB-SubCell"/>
</dbReference>
<dbReference type="PANTHER" id="PTHR10903">
    <property type="entry name" value="GTPASE, IMAP FAMILY MEMBER-RELATED"/>
    <property type="match status" value="1"/>
</dbReference>
<comment type="function">
    <text evidence="13">Exerts an anti-apoptotic effect in the immune system and is involved in responses to infections.</text>
</comment>
<evidence type="ECO:0000256" key="4">
    <source>
        <dbReference type="ARBA" id="ARBA00004555"/>
    </source>
</evidence>
<organism evidence="18 19">
    <name type="scientific">Astyanax mexicanus</name>
    <name type="common">Blind cave fish</name>
    <name type="synonym">Astyanax fasciatus mexicanus</name>
    <dbReference type="NCBI Taxonomy" id="7994"/>
    <lineage>
        <taxon>Eukaryota</taxon>
        <taxon>Metazoa</taxon>
        <taxon>Chordata</taxon>
        <taxon>Craniata</taxon>
        <taxon>Vertebrata</taxon>
        <taxon>Euteleostomi</taxon>
        <taxon>Actinopterygii</taxon>
        <taxon>Neopterygii</taxon>
        <taxon>Teleostei</taxon>
        <taxon>Ostariophysi</taxon>
        <taxon>Characiformes</taxon>
        <taxon>Characoidei</taxon>
        <taxon>Acestrorhamphidae</taxon>
        <taxon>Acestrorhamphinae</taxon>
        <taxon>Astyanax</taxon>
    </lineage>
</organism>
<dbReference type="GO" id="GO:0005739">
    <property type="term" value="C:mitochondrion"/>
    <property type="evidence" value="ECO:0007669"/>
    <property type="project" value="UniProtKB-SubCell"/>
</dbReference>
<proteinExistence type="inferred from homology"/>
<dbReference type="InterPro" id="IPR027417">
    <property type="entry name" value="P-loop_NTPase"/>
</dbReference>
<comment type="subcellular location">
    <subcellularLocation>
        <location evidence="3">Cytoplasm</location>
        <location evidence="3">Cytosol</location>
    </subcellularLocation>
    <subcellularLocation>
        <location evidence="2">Endoplasmic reticulum</location>
    </subcellularLocation>
    <subcellularLocation>
        <location evidence="4">Golgi apparatus</location>
    </subcellularLocation>
    <subcellularLocation>
        <location evidence="1">Mitochondrion</location>
    </subcellularLocation>
</comment>
<evidence type="ECO:0000256" key="5">
    <source>
        <dbReference type="ARBA" id="ARBA00008535"/>
    </source>
</evidence>
<evidence type="ECO:0000256" key="14">
    <source>
        <dbReference type="ARBA" id="ARBA00073539"/>
    </source>
</evidence>
<evidence type="ECO:0000256" key="1">
    <source>
        <dbReference type="ARBA" id="ARBA00004173"/>
    </source>
</evidence>
<keyword evidence="10" id="KW-0333">Golgi apparatus</keyword>
<evidence type="ECO:0000313" key="18">
    <source>
        <dbReference type="Ensembl" id="ENSAMXP00000010676.2"/>
    </source>
</evidence>
<dbReference type="GO" id="GO:0005829">
    <property type="term" value="C:cytosol"/>
    <property type="evidence" value="ECO:0007669"/>
    <property type="project" value="UniProtKB-SubCell"/>
</dbReference>
<keyword evidence="8" id="KW-0547">Nucleotide-binding</keyword>
<keyword evidence="16" id="KW-0175">Coiled coil</keyword>
<dbReference type="PROSITE" id="PS51720">
    <property type="entry name" value="G_AIG1"/>
    <property type="match status" value="3"/>
</dbReference>
<reference evidence="19" key="1">
    <citation type="submission" date="2013-03" db="EMBL/GenBank/DDBJ databases">
        <authorList>
            <person name="Jeffery W."/>
            <person name="Warren W."/>
            <person name="Wilson R.K."/>
        </authorList>
    </citation>
    <scope>NUCLEOTIDE SEQUENCE</scope>
    <source>
        <strain evidence="19">female</strain>
    </source>
</reference>
<keyword evidence="7" id="KW-0677">Repeat</keyword>
<dbReference type="CDD" id="cd01852">
    <property type="entry name" value="AIG1"/>
    <property type="match status" value="3"/>
</dbReference>
<accession>W5KSW4</accession>
<dbReference type="Ensembl" id="ENSAMXT00000010675.2">
    <property type="protein sequence ID" value="ENSAMXP00000010676.2"/>
    <property type="gene ID" value="ENSAMXG00000032368.1"/>
</dbReference>
<dbReference type="AlphaFoldDB" id="W5KSW4"/>
<evidence type="ECO:0000256" key="7">
    <source>
        <dbReference type="ARBA" id="ARBA00022737"/>
    </source>
</evidence>
<dbReference type="PANTHER" id="PTHR10903:SF170">
    <property type="entry name" value="GTPASE IMAP FAMILY MEMBER 7"/>
    <property type="match status" value="1"/>
</dbReference>
<feature type="coiled-coil region" evidence="16">
    <location>
        <begin position="630"/>
        <end position="689"/>
    </location>
</feature>
<evidence type="ECO:0000256" key="13">
    <source>
        <dbReference type="ARBA" id="ARBA00056809"/>
    </source>
</evidence>
<dbReference type="SUPFAM" id="SSF52540">
    <property type="entry name" value="P-loop containing nucleoside triphosphate hydrolases"/>
    <property type="match status" value="3"/>
</dbReference>
<feature type="domain" description="AIG1-type G" evidence="17">
    <location>
        <begin position="22"/>
        <end position="222"/>
    </location>
</feature>
<dbReference type="InParanoid" id="W5KSW4"/>
<evidence type="ECO:0000256" key="11">
    <source>
        <dbReference type="ARBA" id="ARBA00023128"/>
    </source>
</evidence>
<dbReference type="FunFam" id="3.40.50.300:FF:000536">
    <property type="entry name" value="GTPase IMAP family member 8"/>
    <property type="match status" value="1"/>
</dbReference>
<dbReference type="FunFam" id="3.40.50.300:FF:000366">
    <property type="entry name" value="GTPase, IMAP family member 2"/>
    <property type="match status" value="2"/>
</dbReference>
<evidence type="ECO:0000256" key="6">
    <source>
        <dbReference type="ARBA" id="ARBA00022490"/>
    </source>
</evidence>
<keyword evidence="19" id="KW-1185">Reference proteome</keyword>
<dbReference type="Proteomes" id="UP000018467">
    <property type="component" value="Unassembled WGS sequence"/>
</dbReference>
<keyword evidence="11" id="KW-0496">Mitochondrion</keyword>
<feature type="domain" description="AIG1-type G" evidence="17">
    <location>
        <begin position="237"/>
        <end position="430"/>
    </location>
</feature>
<dbReference type="GO" id="GO:0005525">
    <property type="term" value="F:GTP binding"/>
    <property type="evidence" value="ECO:0007669"/>
    <property type="project" value="UniProtKB-KW"/>
</dbReference>
<evidence type="ECO:0000256" key="3">
    <source>
        <dbReference type="ARBA" id="ARBA00004514"/>
    </source>
</evidence>
<evidence type="ECO:0000256" key="15">
    <source>
        <dbReference type="ARBA" id="ARBA00077278"/>
    </source>
</evidence>
<name>W5KSW4_ASTMX</name>
<dbReference type="STRING" id="7994.ENSAMXP00000010676"/>
<evidence type="ECO:0000256" key="9">
    <source>
        <dbReference type="ARBA" id="ARBA00022824"/>
    </source>
</evidence>
<dbReference type="GeneTree" id="ENSGT01120000271858"/>
<keyword evidence="9" id="KW-0256">Endoplasmic reticulum</keyword>
<dbReference type="Pfam" id="PF04548">
    <property type="entry name" value="AIG1"/>
    <property type="match status" value="3"/>
</dbReference>
<dbReference type="FunCoup" id="W5KSW4">
    <property type="interactions" value="509"/>
</dbReference>
<evidence type="ECO:0000256" key="8">
    <source>
        <dbReference type="ARBA" id="ARBA00022741"/>
    </source>
</evidence>
<dbReference type="HOGENOM" id="CLU_010468_5_3_1"/>
<reference evidence="18" key="4">
    <citation type="submission" date="2025-09" db="UniProtKB">
        <authorList>
            <consortium name="Ensembl"/>
        </authorList>
    </citation>
    <scope>IDENTIFICATION</scope>
</reference>
<protein>
    <recommendedName>
        <fullName evidence="14">GTPase IMAP family member 8</fullName>
    </recommendedName>
    <alternativeName>
        <fullName evidence="15">Immune-associated nucleotide-binding protein 9</fullName>
    </alternativeName>
</protein>
<dbReference type="InterPro" id="IPR006703">
    <property type="entry name" value="G_AIG1"/>
</dbReference>
<evidence type="ECO:0000256" key="10">
    <source>
        <dbReference type="ARBA" id="ARBA00023034"/>
    </source>
</evidence>
<comment type="similarity">
    <text evidence="5">Belongs to the TRAFAC class TrmE-Era-EngA-EngB-Septin-like GTPase superfamily. AIG1/Toc34/Toc159-like paraseptin GTPase family. IAN subfamily.</text>
</comment>
<dbReference type="Gene3D" id="3.40.50.300">
    <property type="entry name" value="P-loop containing nucleotide triphosphate hydrolases"/>
    <property type="match status" value="3"/>
</dbReference>
<keyword evidence="12" id="KW-0342">GTP-binding</keyword>
<dbReference type="Bgee" id="ENSAMXG00000032368">
    <property type="expression patterns" value="Expressed in pharyngeal gill and 1 other cell type or tissue"/>
</dbReference>
<sequence length="789" mass="89248">CSVTSHRLTRLLLHFVFIRLEMEELRIVLLGKRGAGKSSAGNTLLAKQPFYTAASSQGVTKDCSVRTSNVDGYRIRVVDTPGWSDIIQMDEKIILEIAEWIDQSDPGPHVFLLVLPIGRFTKEEIDTVQQILEVFGEEAHKYTMVLFTKGDDLEEKTLEDYLKGIHPDLKKILEVCGGRHHVFNNRDKENHKQVSDLLEKIKLMVERNEGPTTVVENAGTAPFGRGPVTRLEGRQQDKSLRIVMVGKTGVGKSATGNTILGKDAFKKAASSRSVTKVCLKASNVVDGKNVEVVDTPGWCDTQLSEAEIVQEVVQGIDMSSPGPHVFLLVLQIGRFTKEEKTTVRKIQEVFGEGASKYMMVLFTRGDDLEGQPMSDYLTNSDTDLKNIVFNSCEGRYHVFNNREKNHRQVAELLRKIQDMVRQNGGGCYTNDESLRIVLVGKTGVGKSATGNTILGKEAFHKSASSKSVTKVCLKASNVVDGKNVEVVDTPGWCDTDLPEAEIVEEAVQCIDMSSPGPHVFLLVMTIGRFTDEEKKTVRKIQEVFGEGASKYMMALFTRRDDLEDQPISDYLTNADNDLKNIVFNSCEGRYHVFNNRSKNHRQVSELLQKIQDMVTDNGGGCYSNVTYQLLENYKTKEAEMQKKIQALEKELKLRMEELDKKEKLMQQEREEQQQKEEELKEHIVKSELKRAVEGALLVGMMEQMALEDQKRQQEVQQRAGLMEVNRLLLEQQRPELCEQGMKNDVQRVQIIRLHQINVRQIEHQMQQTEAEKKDHIKKSVKKDSECTIL</sequence>
<keyword evidence="6" id="KW-0963">Cytoplasm</keyword>
<reference evidence="19" key="2">
    <citation type="journal article" date="2014" name="Nat. Commun.">
        <title>The cavefish genome reveals candidate genes for eye loss.</title>
        <authorList>
            <person name="McGaugh S.E."/>
            <person name="Gross J.B."/>
            <person name="Aken B."/>
            <person name="Blin M."/>
            <person name="Borowsky R."/>
            <person name="Chalopin D."/>
            <person name="Hinaux H."/>
            <person name="Jeffery W.R."/>
            <person name="Keene A."/>
            <person name="Ma L."/>
            <person name="Minx P."/>
            <person name="Murphy D."/>
            <person name="O'Quin K.E."/>
            <person name="Retaux S."/>
            <person name="Rohner N."/>
            <person name="Searle S.M."/>
            <person name="Stahl B.A."/>
            <person name="Tabin C."/>
            <person name="Volff J.N."/>
            <person name="Yoshizawa M."/>
            <person name="Warren W.C."/>
        </authorList>
    </citation>
    <scope>NUCLEOTIDE SEQUENCE [LARGE SCALE GENOMIC DNA]</scope>
    <source>
        <strain evidence="19">female</strain>
    </source>
</reference>
<evidence type="ECO:0000313" key="19">
    <source>
        <dbReference type="Proteomes" id="UP000018467"/>
    </source>
</evidence>
<dbReference type="GO" id="GO:0005783">
    <property type="term" value="C:endoplasmic reticulum"/>
    <property type="evidence" value="ECO:0007669"/>
    <property type="project" value="UniProtKB-SubCell"/>
</dbReference>